<dbReference type="GO" id="GO:0005829">
    <property type="term" value="C:cytosol"/>
    <property type="evidence" value="ECO:0007669"/>
    <property type="project" value="TreeGrafter"/>
</dbReference>
<dbReference type="GO" id="GO:0033194">
    <property type="term" value="P:response to hydroperoxide"/>
    <property type="evidence" value="ECO:0007669"/>
    <property type="project" value="TreeGrafter"/>
</dbReference>
<dbReference type="InterPro" id="IPR005583">
    <property type="entry name" value="YaaA"/>
</dbReference>
<dbReference type="PANTHER" id="PTHR30283:SF4">
    <property type="entry name" value="PEROXIDE STRESS RESISTANCE PROTEIN YAAA"/>
    <property type="match status" value="1"/>
</dbReference>
<organism evidence="1">
    <name type="scientific">freshwater metagenome</name>
    <dbReference type="NCBI Taxonomy" id="449393"/>
    <lineage>
        <taxon>unclassified sequences</taxon>
        <taxon>metagenomes</taxon>
        <taxon>ecological metagenomes</taxon>
    </lineage>
</organism>
<gene>
    <name evidence="1" type="ORF">UFOPK1711_00832</name>
</gene>
<proteinExistence type="predicted"/>
<name>A0A6J6EIL1_9ZZZZ</name>
<sequence>MAPAPVILLPPSEGKAEGGLGKQLRIANLSFSQLEEHRTTLRAALGAAMKGKEAGRAKLLGVKGKALAAATSANLEVLTSPTMPAIERYTGVLYDALDVASLSTRDRKRLNKQVLIFSRLWGVVRPDDMIPDYKLKMGATLAPVGKLSTWWREPLTAALASSVNGTVVWNLLPKEHDNAWAPLSPAHAATTPSAVFSVKFLDEGEPTKGERTFTTVNHWNKLLKGALVRYILETGADDPKALAKFRHPEGYRYDRSLTETTPAGTVVSMVRPVPKVR</sequence>
<accession>A0A6J6EIL1</accession>
<dbReference type="AlphaFoldDB" id="A0A6J6EIL1"/>
<protein>
    <submittedName>
        <fullName evidence="1">Unannotated protein</fullName>
    </submittedName>
</protein>
<reference evidence="1" key="1">
    <citation type="submission" date="2020-05" db="EMBL/GenBank/DDBJ databases">
        <authorList>
            <person name="Chiriac C."/>
            <person name="Salcher M."/>
            <person name="Ghai R."/>
            <person name="Kavagutti S V."/>
        </authorList>
    </citation>
    <scope>NUCLEOTIDE SEQUENCE</scope>
</reference>
<evidence type="ECO:0000313" key="1">
    <source>
        <dbReference type="EMBL" id="CAB4576292.1"/>
    </source>
</evidence>
<dbReference type="EMBL" id="CAEZTR010000040">
    <property type="protein sequence ID" value="CAB4576292.1"/>
    <property type="molecule type" value="Genomic_DNA"/>
</dbReference>
<dbReference type="PANTHER" id="PTHR30283">
    <property type="entry name" value="PEROXIDE STRESS RESPONSE PROTEIN YAAA"/>
    <property type="match status" value="1"/>
</dbReference>
<dbReference type="Pfam" id="PF03883">
    <property type="entry name" value="H2O2_YaaD"/>
    <property type="match status" value="1"/>
</dbReference>